<dbReference type="Pfam" id="PF11976">
    <property type="entry name" value="Rad60-SLD"/>
    <property type="match status" value="1"/>
</dbReference>
<dbReference type="SUPFAM" id="SSF54236">
    <property type="entry name" value="Ubiquitin-like"/>
    <property type="match status" value="1"/>
</dbReference>
<feature type="region of interest" description="Disordered" evidence="1">
    <location>
        <begin position="1"/>
        <end position="20"/>
    </location>
</feature>
<evidence type="ECO:0000259" key="2">
    <source>
        <dbReference type="Pfam" id="PF11976"/>
    </source>
</evidence>
<reference evidence="3 4" key="1">
    <citation type="submission" date="2023-10" db="EMBL/GenBank/DDBJ databases">
        <title>Draft genome sequence of Xylaria bambusicola isolate GMP-LS, the root and basal stem rot pathogen of sugarcane in Indonesia.</title>
        <authorList>
            <person name="Selvaraj P."/>
            <person name="Muralishankar V."/>
            <person name="Muruganantham S."/>
            <person name="Sp S."/>
            <person name="Haryani S."/>
            <person name="Lau K.J.X."/>
            <person name="Naqvi N.I."/>
        </authorList>
    </citation>
    <scope>NUCLEOTIDE SEQUENCE [LARGE SCALE GENOMIC DNA]</scope>
    <source>
        <strain evidence="3">GMP-LS</strain>
    </source>
</reference>
<evidence type="ECO:0000313" key="3">
    <source>
        <dbReference type="EMBL" id="KAK5636818.1"/>
    </source>
</evidence>
<dbReference type="InterPro" id="IPR022617">
    <property type="entry name" value="Rad60/SUMO-like_dom"/>
</dbReference>
<evidence type="ECO:0000313" key="4">
    <source>
        <dbReference type="Proteomes" id="UP001305414"/>
    </source>
</evidence>
<name>A0AAN7ZEX2_9PEZI</name>
<dbReference type="CDD" id="cd01763">
    <property type="entry name" value="Ubl_SUMO_like"/>
    <property type="match status" value="1"/>
</dbReference>
<evidence type="ECO:0000256" key="1">
    <source>
        <dbReference type="SAM" id="MobiDB-lite"/>
    </source>
</evidence>
<dbReference type="EMBL" id="JAWHQM010000078">
    <property type="protein sequence ID" value="KAK5636818.1"/>
    <property type="molecule type" value="Genomic_DNA"/>
</dbReference>
<gene>
    <name evidence="3" type="ORF">RRF57_012530</name>
</gene>
<comment type="caution">
    <text evidence="3">The sequence shown here is derived from an EMBL/GenBank/DDBJ whole genome shotgun (WGS) entry which is preliminary data.</text>
</comment>
<dbReference type="Proteomes" id="UP001305414">
    <property type="component" value="Unassembled WGS sequence"/>
</dbReference>
<dbReference type="InterPro" id="IPR029071">
    <property type="entry name" value="Ubiquitin-like_domsf"/>
</dbReference>
<keyword evidence="4" id="KW-1185">Reference proteome</keyword>
<feature type="domain" description="Rad60/SUMO-like" evidence="2">
    <location>
        <begin position="24"/>
        <end position="80"/>
    </location>
</feature>
<sequence length="94" mass="10202">MSGENEPGFPRGEDIEAAGGGERLTIKVVDNNNELAFSVTRSTKLAKVISVFLSRRGGDDAATATFTFNDHPLLEDDTADSVCYPPCLIFTQHR</sequence>
<dbReference type="AlphaFoldDB" id="A0AAN7ZEX2"/>
<organism evidence="3 4">
    <name type="scientific">Xylaria bambusicola</name>
    <dbReference type="NCBI Taxonomy" id="326684"/>
    <lineage>
        <taxon>Eukaryota</taxon>
        <taxon>Fungi</taxon>
        <taxon>Dikarya</taxon>
        <taxon>Ascomycota</taxon>
        <taxon>Pezizomycotina</taxon>
        <taxon>Sordariomycetes</taxon>
        <taxon>Xylariomycetidae</taxon>
        <taxon>Xylariales</taxon>
        <taxon>Xylariaceae</taxon>
        <taxon>Xylaria</taxon>
    </lineage>
</organism>
<dbReference type="Gene3D" id="3.10.20.90">
    <property type="entry name" value="Phosphatidylinositol 3-kinase Catalytic Subunit, Chain A, domain 1"/>
    <property type="match status" value="1"/>
</dbReference>
<proteinExistence type="predicted"/>
<protein>
    <recommendedName>
        <fullName evidence="2">Rad60/SUMO-like domain-containing protein</fullName>
    </recommendedName>
</protein>
<accession>A0AAN7ZEX2</accession>